<dbReference type="SMART" id="SM00563">
    <property type="entry name" value="PlsC"/>
    <property type="match status" value="1"/>
</dbReference>
<feature type="transmembrane region" description="Helical" evidence="1">
    <location>
        <begin position="7"/>
        <end position="25"/>
    </location>
</feature>
<dbReference type="RefSeq" id="XP_067179658.1">
    <property type="nucleotide sequence ID" value="XM_067323023.1"/>
</dbReference>
<keyword evidence="1" id="KW-1133">Transmembrane helix</keyword>
<keyword evidence="1" id="KW-0472">Membrane</keyword>
<keyword evidence="1" id="KW-0812">Transmembrane</keyword>
<dbReference type="GO" id="GO:0016746">
    <property type="term" value="F:acyltransferase activity"/>
    <property type="evidence" value="ECO:0007669"/>
    <property type="project" value="InterPro"/>
</dbReference>
<dbReference type="AlphaFoldDB" id="A0A836KP29"/>
<name>A0A836KP29_9TRYP</name>
<dbReference type="InterPro" id="IPR002123">
    <property type="entry name" value="Plipid/glycerol_acylTrfase"/>
</dbReference>
<feature type="transmembrane region" description="Helical" evidence="1">
    <location>
        <begin position="31"/>
        <end position="51"/>
    </location>
</feature>
<feature type="transmembrane region" description="Helical" evidence="1">
    <location>
        <begin position="389"/>
        <end position="412"/>
    </location>
</feature>
<proteinExistence type="predicted"/>
<sequence>MRVTLRGGIAITGGLLFAMVRFAYLEAWLVLALYLVKLIFGDDVLMPLYHISKLHHNLLQRAYLCWVGGLVENVLGTRVAYTVVDSDGQEHLEQHYTTAVRSEEGAVERYVDLDKVLRPPSQTGKVKIIIMNHHCRVDWIYTFLYLARTRSVINHIRYVLKADLKHLPVLGWAMELFRYLFLSRNWESDKLYIKRMIDFYNATSDTPVILIYPEGTDLSPSNIQRSQAYAEKAGLPKFYHVLNPRTTGTVALMNMLGGADRVEEVVDLTIAYTYHAPGERPCEPSLVNGHHPKKVHLLIHSYPVAGTAAAVAQKNPAHVCPTEEAALSAWIHERFAEKELLLSRFLLSNPIGFDAADVRAVMGEDVGVASYDGDEESLRHPRRPWWRRYYQEVGFFGAVITPIYWLALPVYLILFTRWWVTILWVLAVLLLFLMVTKVVGGIQQALYLEAVTPEAALMRRLCRMLQKAQRVKDKKSD</sequence>
<dbReference type="SUPFAM" id="SSF69593">
    <property type="entry name" value="Glycerol-3-phosphate (1)-acyltransferase"/>
    <property type="match status" value="1"/>
</dbReference>
<dbReference type="KEGG" id="lmat:92515535"/>
<evidence type="ECO:0000313" key="4">
    <source>
        <dbReference type="Proteomes" id="UP000673552"/>
    </source>
</evidence>
<dbReference type="PANTHER" id="PTHR10983:SF16">
    <property type="entry name" value="LYSOCARDIOLIPIN ACYLTRANSFERASE 1"/>
    <property type="match status" value="1"/>
</dbReference>
<feature type="transmembrane region" description="Helical" evidence="1">
    <location>
        <begin position="418"/>
        <end position="439"/>
    </location>
</feature>
<dbReference type="Proteomes" id="UP000673552">
    <property type="component" value="Chromosome 17"/>
</dbReference>
<evidence type="ECO:0000259" key="2">
    <source>
        <dbReference type="SMART" id="SM00563"/>
    </source>
</evidence>
<feature type="domain" description="Phospholipid/glycerol acyltransferase" evidence="2">
    <location>
        <begin position="127"/>
        <end position="249"/>
    </location>
</feature>
<reference evidence="3 4" key="1">
    <citation type="submission" date="2021-03" db="EMBL/GenBank/DDBJ databases">
        <title>Leishmania (Mundinia) martiniquensis Genome sequencing and assembly.</title>
        <authorList>
            <person name="Almutairi H."/>
            <person name="Gatherer D."/>
        </authorList>
    </citation>
    <scope>NUCLEOTIDE SEQUENCE [LARGE SCALE GENOMIC DNA]</scope>
    <source>
        <strain evidence="3">LSCM1</strain>
    </source>
</reference>
<organism evidence="3 4">
    <name type="scientific">Leishmania martiniquensis</name>
    <dbReference type="NCBI Taxonomy" id="1580590"/>
    <lineage>
        <taxon>Eukaryota</taxon>
        <taxon>Discoba</taxon>
        <taxon>Euglenozoa</taxon>
        <taxon>Kinetoplastea</taxon>
        <taxon>Metakinetoplastina</taxon>
        <taxon>Trypanosomatida</taxon>
        <taxon>Trypanosomatidae</taxon>
        <taxon>Leishmaniinae</taxon>
        <taxon>Leishmania</taxon>
    </lineage>
</organism>
<dbReference type="GeneID" id="92515535"/>
<gene>
    <name evidence="3" type="ORF">LSCM1_05571</name>
</gene>
<dbReference type="CDD" id="cd07990">
    <property type="entry name" value="LPLAT_LCLAT1-like"/>
    <property type="match status" value="1"/>
</dbReference>
<dbReference type="PANTHER" id="PTHR10983">
    <property type="entry name" value="1-ACYLGLYCEROL-3-PHOSPHATE ACYLTRANSFERASE-RELATED"/>
    <property type="match status" value="1"/>
</dbReference>
<evidence type="ECO:0000256" key="1">
    <source>
        <dbReference type="SAM" id="Phobius"/>
    </source>
</evidence>
<dbReference type="EMBL" id="JAFEUZ010000017">
    <property type="protein sequence ID" value="KAG5481551.1"/>
    <property type="molecule type" value="Genomic_DNA"/>
</dbReference>
<protein>
    <recommendedName>
        <fullName evidence="2">Phospholipid/glycerol acyltransferase domain-containing protein</fullName>
    </recommendedName>
</protein>
<accession>A0A836KP29</accession>
<dbReference type="OrthoDB" id="186786at2759"/>
<evidence type="ECO:0000313" key="3">
    <source>
        <dbReference type="EMBL" id="KAG5481551.1"/>
    </source>
</evidence>
<dbReference type="Pfam" id="PF01553">
    <property type="entry name" value="Acyltransferase"/>
    <property type="match status" value="1"/>
</dbReference>
<dbReference type="GO" id="GO:0012505">
    <property type="term" value="C:endomembrane system"/>
    <property type="evidence" value="ECO:0007669"/>
    <property type="project" value="TreeGrafter"/>
</dbReference>
<comment type="caution">
    <text evidence="3">The sequence shown here is derived from an EMBL/GenBank/DDBJ whole genome shotgun (WGS) entry which is preliminary data.</text>
</comment>
<keyword evidence="4" id="KW-1185">Reference proteome</keyword>